<dbReference type="AlphaFoldDB" id="A0A9Q8SM60"/>
<dbReference type="Proteomes" id="UP000830671">
    <property type="component" value="Chromosome 2"/>
</dbReference>
<dbReference type="RefSeq" id="XP_049140626.1">
    <property type="nucleotide sequence ID" value="XM_049283483.1"/>
</dbReference>
<sequence length="630" mass="70572">MAKSAKWNQKISSASEHSPLYYHRRQILSSVKLDRQCAQASASHFAVVWPYWKNCQSVKQIEITKRMPIEPSYHHGTKAPLTETKLLAFDSIRWDTSGTMWDASEPQHEKLDDGRLNPEAKSQTGRDRPFVSATHISSLDKTPSSSSFNPIVQSYSSISFHNEGRCDSCIFVPRSSECFSLDPGSGHKYCVNKTTNVQACIMGTPITQANCASSYGSDWVAECEHYTGGCPPGMTEHHPYADDEVVETANTDVSSGTVSSFLNVVFISKAPHLSVYFAELSFQSDIASVFLDLQACFISKLLHSTLCFDPGGPESNNYQYPINYSSSPTHPARIRHSPVSHVQENIPSLGNPGSRVHTHRDRILLHDGRPQIMQHERPHSSRTTLPPNPKAKTTTLPETAKGNEAPTRTWRMNHLIVSHGMGREVENLKMMIVNGSSDMTENNNVDCVHVPNAHCMNRYLLCHERADASINLKTRFLNFCPFQTQPLPNLLDRPVNTTQRTGVVEQVRDPVHTLDIIRLRRTETISCHLVSSQSNKASIRWPPLLKVKSEVPIRKGDSNPRRCVELIKNGQRMKDQESKAVLFVFPMAPECPSYAREVAKSNGGPWIVNDSLNASPRYHGRPWPFGVECH</sequence>
<feature type="compositionally biased region" description="Polar residues" evidence="1">
    <location>
        <begin position="134"/>
        <end position="147"/>
    </location>
</feature>
<feature type="region of interest" description="Disordered" evidence="1">
    <location>
        <begin position="100"/>
        <end position="147"/>
    </location>
</feature>
<gene>
    <name evidence="2" type="ORF">CLUP02_04471</name>
</gene>
<accession>A0A9Q8SM60</accession>
<keyword evidence="3" id="KW-1185">Reference proteome</keyword>
<dbReference type="EMBL" id="CP019474">
    <property type="protein sequence ID" value="UQC78992.1"/>
    <property type="molecule type" value="Genomic_DNA"/>
</dbReference>
<proteinExistence type="predicted"/>
<feature type="region of interest" description="Disordered" evidence="1">
    <location>
        <begin position="371"/>
        <end position="406"/>
    </location>
</feature>
<feature type="compositionally biased region" description="Basic and acidic residues" evidence="1">
    <location>
        <begin position="105"/>
        <end position="129"/>
    </location>
</feature>
<organism evidence="2 3">
    <name type="scientific">Colletotrichum lupini</name>
    <dbReference type="NCBI Taxonomy" id="145971"/>
    <lineage>
        <taxon>Eukaryota</taxon>
        <taxon>Fungi</taxon>
        <taxon>Dikarya</taxon>
        <taxon>Ascomycota</taxon>
        <taxon>Pezizomycotina</taxon>
        <taxon>Sordariomycetes</taxon>
        <taxon>Hypocreomycetidae</taxon>
        <taxon>Glomerellales</taxon>
        <taxon>Glomerellaceae</taxon>
        <taxon>Colletotrichum</taxon>
        <taxon>Colletotrichum acutatum species complex</taxon>
    </lineage>
</organism>
<feature type="compositionally biased region" description="Polar residues" evidence="1">
    <location>
        <begin position="381"/>
        <end position="397"/>
    </location>
</feature>
<protein>
    <submittedName>
        <fullName evidence="2">Uncharacterized protein</fullName>
    </submittedName>
</protein>
<evidence type="ECO:0000313" key="3">
    <source>
        <dbReference type="Proteomes" id="UP000830671"/>
    </source>
</evidence>
<reference evidence="2" key="1">
    <citation type="journal article" date="2021" name="Mol. Plant Microbe Interact.">
        <title>Complete Genome Sequence of the Plant-Pathogenic Fungus Colletotrichum lupini.</title>
        <authorList>
            <person name="Baroncelli R."/>
            <person name="Pensec F."/>
            <person name="Da Lio D."/>
            <person name="Boufleur T."/>
            <person name="Vicente I."/>
            <person name="Sarrocco S."/>
            <person name="Picot A."/>
            <person name="Baraldi E."/>
            <person name="Sukno S."/>
            <person name="Thon M."/>
            <person name="Le Floch G."/>
        </authorList>
    </citation>
    <scope>NUCLEOTIDE SEQUENCE</scope>
    <source>
        <strain evidence="2">IMI 504893</strain>
    </source>
</reference>
<dbReference type="KEGG" id="clup:CLUP02_04471"/>
<evidence type="ECO:0000313" key="2">
    <source>
        <dbReference type="EMBL" id="UQC78992.1"/>
    </source>
</evidence>
<dbReference type="GeneID" id="73338493"/>
<name>A0A9Q8SM60_9PEZI</name>
<evidence type="ECO:0000256" key="1">
    <source>
        <dbReference type="SAM" id="MobiDB-lite"/>
    </source>
</evidence>